<sequence>MPTRNPPPTLHPMKDFDPSEPAILHDLISDRIITWSGEDAAAFHRAHIERADGTVAWNEFVFDGWGNVLGG</sequence>
<reference evidence="1 2" key="1">
    <citation type="submission" date="2024-02" db="EMBL/GenBank/DDBJ databases">
        <title>Adaptive strategies in a cosmopolitan and abundant soil bacterium.</title>
        <authorList>
            <person name="Carini P."/>
        </authorList>
    </citation>
    <scope>NUCLEOTIDE SEQUENCE [LARGE SCALE GENOMIC DNA]</scope>
    <source>
        <strain evidence="1 2">AZCC 1608</strain>
    </source>
</reference>
<organism evidence="1 2">
    <name type="scientific">Bradyrhizobium algeriense</name>
    <dbReference type="NCBI Taxonomy" id="634784"/>
    <lineage>
        <taxon>Bacteria</taxon>
        <taxon>Pseudomonadati</taxon>
        <taxon>Pseudomonadota</taxon>
        <taxon>Alphaproteobacteria</taxon>
        <taxon>Hyphomicrobiales</taxon>
        <taxon>Nitrobacteraceae</taxon>
        <taxon>Bradyrhizobium</taxon>
    </lineage>
</organism>
<comment type="caution">
    <text evidence="1">The sequence shown here is derived from an EMBL/GenBank/DDBJ whole genome shotgun (WGS) entry which is preliminary data.</text>
</comment>
<proteinExistence type="predicted"/>
<evidence type="ECO:0008006" key="3">
    <source>
        <dbReference type="Google" id="ProtNLM"/>
    </source>
</evidence>
<evidence type="ECO:0000313" key="2">
    <source>
        <dbReference type="Proteomes" id="UP001364224"/>
    </source>
</evidence>
<protein>
    <recommendedName>
        <fullName evidence="3">GNAT family N-acetyltransferase</fullName>
    </recommendedName>
</protein>
<dbReference type="EMBL" id="JAZHRV010000001">
    <property type="protein sequence ID" value="MEH2558985.1"/>
    <property type="molecule type" value="Genomic_DNA"/>
</dbReference>
<dbReference type="Proteomes" id="UP001364224">
    <property type="component" value="Unassembled WGS sequence"/>
</dbReference>
<accession>A0ABU8BK94</accession>
<keyword evidence="2" id="KW-1185">Reference proteome</keyword>
<name>A0ABU8BK94_9BRAD</name>
<evidence type="ECO:0000313" key="1">
    <source>
        <dbReference type="EMBL" id="MEH2558985.1"/>
    </source>
</evidence>
<gene>
    <name evidence="1" type="ORF">V1286_006514</name>
</gene>